<feature type="compositionally biased region" description="Basic and acidic residues" evidence="1">
    <location>
        <begin position="223"/>
        <end position="236"/>
    </location>
</feature>
<feature type="compositionally biased region" description="Basic residues" evidence="1">
    <location>
        <begin position="299"/>
        <end position="308"/>
    </location>
</feature>
<feature type="compositionally biased region" description="Basic residues" evidence="1">
    <location>
        <begin position="272"/>
        <end position="281"/>
    </location>
</feature>
<feature type="compositionally biased region" description="Low complexity" evidence="1">
    <location>
        <begin position="320"/>
        <end position="330"/>
    </location>
</feature>
<organism evidence="2">
    <name type="scientific">uncultured Solirubrobacteraceae bacterium</name>
    <dbReference type="NCBI Taxonomy" id="1162706"/>
    <lineage>
        <taxon>Bacteria</taxon>
        <taxon>Bacillati</taxon>
        <taxon>Actinomycetota</taxon>
        <taxon>Thermoleophilia</taxon>
        <taxon>Solirubrobacterales</taxon>
        <taxon>Solirubrobacteraceae</taxon>
        <taxon>environmental samples</taxon>
    </lineage>
</organism>
<dbReference type="AlphaFoldDB" id="A0A6J4SYL9"/>
<accession>A0A6J4SYL9</accession>
<feature type="region of interest" description="Disordered" evidence="1">
    <location>
        <begin position="1"/>
        <end position="167"/>
    </location>
</feature>
<feature type="compositionally biased region" description="Basic residues" evidence="1">
    <location>
        <begin position="10"/>
        <end position="37"/>
    </location>
</feature>
<evidence type="ECO:0000313" key="2">
    <source>
        <dbReference type="EMBL" id="CAA9508705.1"/>
    </source>
</evidence>
<feature type="region of interest" description="Disordered" evidence="1">
    <location>
        <begin position="218"/>
        <end position="347"/>
    </location>
</feature>
<evidence type="ECO:0000256" key="1">
    <source>
        <dbReference type="SAM" id="MobiDB-lite"/>
    </source>
</evidence>
<feature type="compositionally biased region" description="Low complexity" evidence="1">
    <location>
        <begin position="252"/>
        <end position="269"/>
    </location>
</feature>
<feature type="non-terminal residue" evidence="2">
    <location>
        <position position="347"/>
    </location>
</feature>
<dbReference type="EMBL" id="CADCVT010000239">
    <property type="protein sequence ID" value="CAA9508705.1"/>
    <property type="molecule type" value="Genomic_DNA"/>
</dbReference>
<feature type="compositionally biased region" description="Basic and acidic residues" evidence="1">
    <location>
        <begin position="61"/>
        <end position="70"/>
    </location>
</feature>
<protein>
    <submittedName>
        <fullName evidence="2">Luciferase-like</fullName>
    </submittedName>
</protein>
<reference evidence="2" key="1">
    <citation type="submission" date="2020-02" db="EMBL/GenBank/DDBJ databases">
        <authorList>
            <person name="Meier V. D."/>
        </authorList>
    </citation>
    <scope>NUCLEOTIDE SEQUENCE</scope>
    <source>
        <strain evidence="2">AVDCRST_MAG85</strain>
    </source>
</reference>
<feature type="non-terminal residue" evidence="2">
    <location>
        <position position="1"/>
    </location>
</feature>
<proteinExistence type="predicted"/>
<gene>
    <name evidence="2" type="ORF">AVDCRST_MAG85-2209</name>
</gene>
<name>A0A6J4SYL9_9ACTN</name>
<feature type="compositionally biased region" description="Low complexity" evidence="1">
    <location>
        <begin position="122"/>
        <end position="142"/>
    </location>
</feature>
<sequence length="347" mass="37363">DRGEAQRPRPVPHIRGLHRAGRAAQHGRPRAARRRPRLPPLLGRRASRRDVAGRAQPRGPHRADRLGDRAHPRRQRRRDAPALQPVQGLRVVQPARGPLRGADRPRHRPGPGHRPADDVRAPARSPRGGAGRLPPAACGAARAPRRDAARRPPVHPPAPGASRPPVRARGLAARVLAAERGVGGAARAPLRVRRLHRAGQRVDRAVLPLVVQRVRAPRAAEGGGRRVGDLRGDRRGGAGARGLVADDDDAAAPRPARPGAAGRQGAAVPRGREHRARRHGRPPRDPRLPCVGAREARGARRGLRRGGGRRRDDHLRPRRTPALLRAAGRGVRPEAASSPATSRGRLL</sequence>